<sequence length="420" mass="47006">MDAKTVEWIIFGPAILALLLVSWWAMEESHRRLNDPNDDRTVYLDQLRHMLKLAPFGIYRVTLFRQSGNIHAEHIVTGTAQDALNEAVTTFRRAKIDAVHVGVNSETELQIGRLYHDHRGRNEGRKIGKAVLKLLERLEPANIQEPVAEAVLVSSVQTEKPKVTFENISIACDCGAQLDVPFDALDQTRLCVVCGNDATLTSTQVTEINEAALKLKKQALKRHQAGETNIQLEHSGKFSDTKPLLTAENIRYEAAHEAVMRLNYLTPDAIPTIISLMEGGMTDHPRAITTAYRKNGVQLSKEEKKALGVRANGFLSRKALDELTEVGRECPLVAHEKTLLRAMFSENRFKQATLCKLSTNLSDHLDGFKYSTLNPDCPFCRDVDGTVVRTEEVAILPHRDCICETANYLISAHFDWLKGV</sequence>
<feature type="transmembrane region" description="Helical" evidence="1">
    <location>
        <begin position="6"/>
        <end position="26"/>
    </location>
</feature>
<gene>
    <name evidence="2" type="ORF">EQG66_06605</name>
</gene>
<keyword evidence="1" id="KW-0472">Membrane</keyword>
<evidence type="ECO:0000313" key="3">
    <source>
        <dbReference type="Proteomes" id="UP000290958"/>
    </source>
</evidence>
<evidence type="ECO:0000256" key="1">
    <source>
        <dbReference type="SAM" id="Phobius"/>
    </source>
</evidence>
<keyword evidence="1" id="KW-0812">Transmembrane</keyword>
<proteinExistence type="predicted"/>
<dbReference type="EMBL" id="SBKP01000005">
    <property type="protein sequence ID" value="RXR29161.1"/>
    <property type="molecule type" value="Genomic_DNA"/>
</dbReference>
<comment type="caution">
    <text evidence="2">The sequence shown here is derived from an EMBL/GenBank/DDBJ whole genome shotgun (WGS) entry which is preliminary data.</text>
</comment>
<keyword evidence="1" id="KW-1133">Transmembrane helix</keyword>
<reference evidence="3" key="1">
    <citation type="submission" date="2019-01" db="EMBL/GenBank/DDBJ databases">
        <title>Cytophagaceae bacterium strain CAR-16.</title>
        <authorList>
            <person name="Chen W.-M."/>
        </authorList>
    </citation>
    <scope>NUCLEOTIDE SEQUENCE [LARGE SCALE GENOMIC DNA]</scope>
    <source>
        <strain evidence="3">CHR27</strain>
    </source>
</reference>
<protein>
    <submittedName>
        <fullName evidence="2">Uncharacterized protein</fullName>
    </submittedName>
</protein>
<evidence type="ECO:0000313" key="2">
    <source>
        <dbReference type="EMBL" id="RXR29161.1"/>
    </source>
</evidence>
<dbReference type="Proteomes" id="UP000290958">
    <property type="component" value="Unassembled WGS sequence"/>
</dbReference>
<accession>A0A4Q1KHF2</accession>
<dbReference type="RefSeq" id="WP_129403806.1">
    <property type="nucleotide sequence ID" value="NZ_SBKP01000005.1"/>
</dbReference>
<keyword evidence="3" id="KW-1185">Reference proteome</keyword>
<dbReference type="AlphaFoldDB" id="A0A4Q1KHF2"/>
<name>A0A4Q1KHF2_9SPHN</name>
<organism evidence="2 3">
    <name type="scientific">Sphingobium fluviale</name>
    <dbReference type="NCBI Taxonomy" id="2506423"/>
    <lineage>
        <taxon>Bacteria</taxon>
        <taxon>Pseudomonadati</taxon>
        <taxon>Pseudomonadota</taxon>
        <taxon>Alphaproteobacteria</taxon>
        <taxon>Sphingomonadales</taxon>
        <taxon>Sphingomonadaceae</taxon>
        <taxon>Sphingobium</taxon>
    </lineage>
</organism>
<dbReference type="OrthoDB" id="7563371at2"/>